<keyword evidence="3" id="KW-1185">Reference proteome</keyword>
<dbReference type="Pfam" id="PF12710">
    <property type="entry name" value="HAD"/>
    <property type="match status" value="1"/>
</dbReference>
<keyword evidence="1" id="KW-0812">Transmembrane</keyword>
<evidence type="ECO:0000256" key="1">
    <source>
        <dbReference type="SAM" id="Phobius"/>
    </source>
</evidence>
<dbReference type="NCBIfam" id="TIGR01488">
    <property type="entry name" value="HAD-SF-IB"/>
    <property type="match status" value="1"/>
</dbReference>
<sequence>MTTPADALRIAIYDLDRTVLRTPTFTLFLLWAAWTRAPARLLLLPLYAALAIGYALRLYGRDRFKPAAFRLFLGPHLPPGEADGLAARFAAWRVPADVPPGASAAIARDRDQGFRLLMATAAPEFYAGAIADALGFDAVLATRHRRDANGNWLPEIDGHNCYGAEKARRIGEWLDANAPDGPSHVRAYSDHLSDAPMFALATEAWLIGRKAKLAAIAAEHGWQALDFEKTPGAGSCA</sequence>
<evidence type="ECO:0000313" key="2">
    <source>
        <dbReference type="EMBL" id="GAA0861548.1"/>
    </source>
</evidence>
<organism evidence="2 3">
    <name type="scientific">Sphingopyxis soli</name>
    <dbReference type="NCBI Taxonomy" id="592051"/>
    <lineage>
        <taxon>Bacteria</taxon>
        <taxon>Pseudomonadati</taxon>
        <taxon>Pseudomonadota</taxon>
        <taxon>Alphaproteobacteria</taxon>
        <taxon>Sphingomonadales</taxon>
        <taxon>Sphingomonadaceae</taxon>
        <taxon>Sphingopyxis</taxon>
    </lineage>
</organism>
<dbReference type="EMBL" id="BAAAFE010000002">
    <property type="protein sequence ID" value="GAA0861548.1"/>
    <property type="molecule type" value="Genomic_DNA"/>
</dbReference>
<protein>
    <recommendedName>
        <fullName evidence="4">HAD family hydrolase</fullName>
    </recommendedName>
</protein>
<evidence type="ECO:0000313" key="3">
    <source>
        <dbReference type="Proteomes" id="UP001500738"/>
    </source>
</evidence>
<proteinExistence type="predicted"/>
<dbReference type="SUPFAM" id="SSF56784">
    <property type="entry name" value="HAD-like"/>
    <property type="match status" value="1"/>
</dbReference>
<gene>
    <name evidence="2" type="ORF">GCM10009115_04630</name>
</gene>
<dbReference type="Gene3D" id="3.40.50.1000">
    <property type="entry name" value="HAD superfamily/HAD-like"/>
    <property type="match status" value="1"/>
</dbReference>
<keyword evidence="1" id="KW-0472">Membrane</keyword>
<name>A0ABP3X967_9SPHN</name>
<accession>A0ABP3X967</accession>
<feature type="transmembrane region" description="Helical" evidence="1">
    <location>
        <begin position="41"/>
        <end position="60"/>
    </location>
</feature>
<comment type="caution">
    <text evidence="2">The sequence shown here is derived from an EMBL/GenBank/DDBJ whole genome shotgun (WGS) entry which is preliminary data.</text>
</comment>
<dbReference type="Gene3D" id="1.20.1440.100">
    <property type="entry name" value="SG protein - dephosphorylation function"/>
    <property type="match status" value="1"/>
</dbReference>
<dbReference type="RefSeq" id="WP_215350455.1">
    <property type="nucleotide sequence ID" value="NZ_BAAAFE010000002.1"/>
</dbReference>
<evidence type="ECO:0008006" key="4">
    <source>
        <dbReference type="Google" id="ProtNLM"/>
    </source>
</evidence>
<reference evidence="3" key="1">
    <citation type="journal article" date="2019" name="Int. J. Syst. Evol. Microbiol.">
        <title>The Global Catalogue of Microorganisms (GCM) 10K type strain sequencing project: providing services to taxonomists for standard genome sequencing and annotation.</title>
        <authorList>
            <consortium name="The Broad Institute Genomics Platform"/>
            <consortium name="The Broad Institute Genome Sequencing Center for Infectious Disease"/>
            <person name="Wu L."/>
            <person name="Ma J."/>
        </authorList>
    </citation>
    <scope>NUCLEOTIDE SEQUENCE [LARGE SCALE GENOMIC DNA]</scope>
    <source>
        <strain evidence="3">JCM 15910</strain>
    </source>
</reference>
<dbReference type="Proteomes" id="UP001500738">
    <property type="component" value="Unassembled WGS sequence"/>
</dbReference>
<dbReference type="InterPro" id="IPR036412">
    <property type="entry name" value="HAD-like_sf"/>
</dbReference>
<dbReference type="InterPro" id="IPR023214">
    <property type="entry name" value="HAD_sf"/>
</dbReference>
<keyword evidence="1" id="KW-1133">Transmembrane helix</keyword>